<dbReference type="EMBL" id="JAUCMV010000001">
    <property type="protein sequence ID" value="KAK0423357.1"/>
    <property type="molecule type" value="Genomic_DNA"/>
</dbReference>
<evidence type="ECO:0000313" key="2">
    <source>
        <dbReference type="Proteomes" id="UP001175271"/>
    </source>
</evidence>
<proteinExistence type="predicted"/>
<sequence length="102" mass="11596">MLLSEASILQKFLEADVYEGIMPQDITQRIRSCQDGKFKVAFQTPAPVMLEKGIVIAIELPRIMLEGSIITLDYDPDLTKVEKIGRASPERMLNLSRRPFCR</sequence>
<accession>A0AA39IHR6</accession>
<gene>
    <name evidence="1" type="ORF">QR680_008101</name>
</gene>
<organism evidence="1 2">
    <name type="scientific">Steinernema hermaphroditum</name>
    <dbReference type="NCBI Taxonomy" id="289476"/>
    <lineage>
        <taxon>Eukaryota</taxon>
        <taxon>Metazoa</taxon>
        <taxon>Ecdysozoa</taxon>
        <taxon>Nematoda</taxon>
        <taxon>Chromadorea</taxon>
        <taxon>Rhabditida</taxon>
        <taxon>Tylenchina</taxon>
        <taxon>Panagrolaimomorpha</taxon>
        <taxon>Strongyloidoidea</taxon>
        <taxon>Steinernematidae</taxon>
        <taxon>Steinernema</taxon>
    </lineage>
</organism>
<dbReference type="Proteomes" id="UP001175271">
    <property type="component" value="Unassembled WGS sequence"/>
</dbReference>
<name>A0AA39IHR6_9BILA</name>
<evidence type="ECO:0000313" key="1">
    <source>
        <dbReference type="EMBL" id="KAK0423357.1"/>
    </source>
</evidence>
<dbReference type="AlphaFoldDB" id="A0AA39IHR6"/>
<reference evidence="1" key="1">
    <citation type="submission" date="2023-06" db="EMBL/GenBank/DDBJ databases">
        <title>Genomic analysis of the entomopathogenic nematode Steinernema hermaphroditum.</title>
        <authorList>
            <person name="Schwarz E.M."/>
            <person name="Heppert J.K."/>
            <person name="Baniya A."/>
            <person name="Schwartz H.T."/>
            <person name="Tan C.-H."/>
            <person name="Antoshechkin I."/>
            <person name="Sternberg P.W."/>
            <person name="Goodrich-Blair H."/>
            <person name="Dillman A.R."/>
        </authorList>
    </citation>
    <scope>NUCLEOTIDE SEQUENCE</scope>
    <source>
        <strain evidence="1">PS9179</strain>
        <tissue evidence="1">Whole animal</tissue>
    </source>
</reference>
<keyword evidence="2" id="KW-1185">Reference proteome</keyword>
<comment type="caution">
    <text evidence="1">The sequence shown here is derived from an EMBL/GenBank/DDBJ whole genome shotgun (WGS) entry which is preliminary data.</text>
</comment>
<protein>
    <submittedName>
        <fullName evidence="1">Uncharacterized protein</fullName>
    </submittedName>
</protein>